<keyword evidence="4 7" id="KW-0378">Hydrolase</keyword>
<dbReference type="SUPFAM" id="SSF116842">
    <property type="entry name" value="XseB-like"/>
    <property type="match status" value="1"/>
</dbReference>
<keyword evidence="5" id="KW-0269">Exonuclease</keyword>
<proteinExistence type="inferred from homology"/>
<evidence type="ECO:0000256" key="2">
    <source>
        <dbReference type="ARBA" id="ARBA00022490"/>
    </source>
</evidence>
<accession>A0A1X9ST20</accession>
<evidence type="ECO:0000313" key="8">
    <source>
        <dbReference type="Proteomes" id="UP000194309"/>
    </source>
</evidence>
<protein>
    <recommendedName>
        <fullName evidence="6">Exodeoxyribonuclease VII small subunit</fullName>
        <ecNumber evidence="6">3.1.11.6</ecNumber>
    </recommendedName>
</protein>
<dbReference type="Pfam" id="PF02609">
    <property type="entry name" value="Exonuc_VII_S"/>
    <property type="match status" value="1"/>
</dbReference>
<gene>
    <name evidence="7" type="primary">xseB</name>
    <name evidence="7" type="ORF">CIGN_1069</name>
</gene>
<dbReference type="NCBIfam" id="TIGR01280">
    <property type="entry name" value="xseB"/>
    <property type="match status" value="1"/>
</dbReference>
<evidence type="ECO:0000256" key="3">
    <source>
        <dbReference type="ARBA" id="ARBA00022722"/>
    </source>
</evidence>
<keyword evidence="2" id="KW-0963">Cytoplasm</keyword>
<dbReference type="OrthoDB" id="5359801at2"/>
<name>A0A1X9ST20_9BACT</name>
<dbReference type="KEGG" id="cdev:CIGN_1069"/>
<dbReference type="STRING" id="1660064.CIGN_1069"/>
<organism evidence="7 8">
    <name type="scientific">Campylobacter devanensis</name>
    <dbReference type="NCBI Taxonomy" id="3161138"/>
    <lineage>
        <taxon>Bacteria</taxon>
        <taxon>Pseudomonadati</taxon>
        <taxon>Campylobacterota</taxon>
        <taxon>Epsilonproteobacteria</taxon>
        <taxon>Campylobacterales</taxon>
        <taxon>Campylobacteraceae</taxon>
        <taxon>Campylobacter</taxon>
    </lineage>
</organism>
<dbReference type="EMBL" id="CP018788">
    <property type="protein sequence ID" value="ARQ99345.1"/>
    <property type="molecule type" value="Genomic_DNA"/>
</dbReference>
<dbReference type="AlphaFoldDB" id="A0A1X9ST20"/>
<sequence>MSESFENKIDKIEKLLESLNNENLALSDSIKLYKDGLKLVNEARAMLENAKLEITQIGEESE</sequence>
<keyword evidence="8" id="KW-1185">Reference proteome</keyword>
<dbReference type="Gene3D" id="1.10.287.1040">
    <property type="entry name" value="Exonuclease VII, small subunit"/>
    <property type="match status" value="1"/>
</dbReference>
<keyword evidence="3" id="KW-0540">Nuclease</keyword>
<evidence type="ECO:0000256" key="1">
    <source>
        <dbReference type="ARBA" id="ARBA00009998"/>
    </source>
</evidence>
<dbReference type="EC" id="3.1.11.6" evidence="6"/>
<reference evidence="7 8" key="1">
    <citation type="journal article" date="2017" name="Genome Biol. Evol.">
        <title>Comparative Genomic Analysis Identifies a Campylobacter Clade Deficient in Selenium Metabolism.</title>
        <authorList>
            <person name="Miller W.G."/>
            <person name="Yee E."/>
            <person name="Lopes B.S."/>
            <person name="Chapman M.H."/>
            <person name="Huynh S."/>
            <person name="Bono J.L."/>
            <person name="Parker C.T."/>
            <person name="Strachan N.J.C."/>
            <person name="Forbes K.J."/>
        </authorList>
    </citation>
    <scope>NUCLEOTIDE SEQUENCE [LARGE SCALE GENOMIC DNA]</scope>
    <source>
        <strain evidence="7 8">NCTC 13003</strain>
    </source>
</reference>
<dbReference type="InterPro" id="IPR037004">
    <property type="entry name" value="Exonuc_VII_ssu_sf"/>
</dbReference>
<evidence type="ECO:0000256" key="6">
    <source>
        <dbReference type="NCBIfam" id="TIGR01280"/>
    </source>
</evidence>
<evidence type="ECO:0000256" key="4">
    <source>
        <dbReference type="ARBA" id="ARBA00022801"/>
    </source>
</evidence>
<dbReference type="GO" id="GO:0009318">
    <property type="term" value="C:exodeoxyribonuclease VII complex"/>
    <property type="evidence" value="ECO:0007669"/>
    <property type="project" value="UniProtKB-UniRule"/>
</dbReference>
<dbReference type="GO" id="GO:0006308">
    <property type="term" value="P:DNA catabolic process"/>
    <property type="evidence" value="ECO:0007669"/>
    <property type="project" value="UniProtKB-UniRule"/>
</dbReference>
<accession>A0A381DA31</accession>
<dbReference type="InterPro" id="IPR003761">
    <property type="entry name" value="Exonuc_VII_S"/>
</dbReference>
<dbReference type="GO" id="GO:0008855">
    <property type="term" value="F:exodeoxyribonuclease VII activity"/>
    <property type="evidence" value="ECO:0007669"/>
    <property type="project" value="UniProtKB-UniRule"/>
</dbReference>
<dbReference type="Proteomes" id="UP000194309">
    <property type="component" value="Chromosome"/>
</dbReference>
<evidence type="ECO:0000256" key="5">
    <source>
        <dbReference type="ARBA" id="ARBA00022839"/>
    </source>
</evidence>
<evidence type="ECO:0000313" key="7">
    <source>
        <dbReference type="EMBL" id="ARQ99345.1"/>
    </source>
</evidence>
<comment type="similarity">
    <text evidence="1">Belongs to the XseB family.</text>
</comment>